<evidence type="ECO:0000256" key="3">
    <source>
        <dbReference type="ARBA" id="ARBA00022490"/>
    </source>
</evidence>
<dbReference type="GO" id="GO:0005737">
    <property type="term" value="C:cytoplasm"/>
    <property type="evidence" value="ECO:0007669"/>
    <property type="project" value="UniProtKB-SubCell"/>
</dbReference>
<feature type="region of interest" description="Disordered" evidence="5">
    <location>
        <begin position="1762"/>
        <end position="1782"/>
    </location>
</feature>
<dbReference type="SUPFAM" id="SSF48371">
    <property type="entry name" value="ARM repeat"/>
    <property type="match status" value="1"/>
</dbReference>
<dbReference type="GO" id="GO:0016020">
    <property type="term" value="C:membrane"/>
    <property type="evidence" value="ECO:0007669"/>
    <property type="project" value="UniProtKB-SubCell"/>
</dbReference>
<dbReference type="Gene3D" id="1.10.1000.11">
    <property type="entry name" value="Arf Nucleotide-binding Site Opener,domain 2"/>
    <property type="match status" value="1"/>
</dbReference>
<dbReference type="PROSITE" id="PS50190">
    <property type="entry name" value="SEC7"/>
    <property type="match status" value="1"/>
</dbReference>
<feature type="region of interest" description="Disordered" evidence="5">
    <location>
        <begin position="1668"/>
        <end position="1689"/>
    </location>
</feature>
<feature type="domain" description="SEC7" evidence="6">
    <location>
        <begin position="522"/>
        <end position="631"/>
    </location>
</feature>
<evidence type="ECO:0000256" key="2">
    <source>
        <dbReference type="ARBA" id="ARBA00004496"/>
    </source>
</evidence>
<comment type="subcellular location">
    <subcellularLocation>
        <location evidence="2">Cytoplasm</location>
    </subcellularLocation>
    <subcellularLocation>
        <location evidence="1">Membrane</location>
    </subcellularLocation>
</comment>
<dbReference type="GO" id="GO:0032012">
    <property type="term" value="P:regulation of ARF protein signal transduction"/>
    <property type="evidence" value="ECO:0007669"/>
    <property type="project" value="InterPro"/>
</dbReference>
<evidence type="ECO:0000313" key="7">
    <source>
        <dbReference type="EMBL" id="KAK6630448.1"/>
    </source>
</evidence>
<feature type="region of interest" description="Disordered" evidence="5">
    <location>
        <begin position="465"/>
        <end position="490"/>
    </location>
</feature>
<evidence type="ECO:0000256" key="4">
    <source>
        <dbReference type="ARBA" id="ARBA00023136"/>
    </source>
</evidence>
<reference evidence="7 8" key="1">
    <citation type="submission" date="2023-10" db="EMBL/GenBank/DDBJ databases">
        <title>Genomes of two closely related lineages of the louse Polyplax serrata with different host specificities.</title>
        <authorList>
            <person name="Martinu J."/>
            <person name="Tarabai H."/>
            <person name="Stefka J."/>
            <person name="Hypsa V."/>
        </authorList>
    </citation>
    <scope>NUCLEOTIDE SEQUENCE [LARGE SCALE GENOMIC DNA]</scope>
    <source>
        <strain evidence="7">HR10_N</strain>
    </source>
</reference>
<dbReference type="Proteomes" id="UP001372834">
    <property type="component" value="Unassembled WGS sequence"/>
</dbReference>
<dbReference type="InterPro" id="IPR032629">
    <property type="entry name" value="DCB_dom"/>
</dbReference>
<accession>A0AAN8RXP7</accession>
<feature type="compositionally biased region" description="Acidic residues" evidence="5">
    <location>
        <begin position="472"/>
        <end position="486"/>
    </location>
</feature>
<name>A0AAN8RXP7_POLSC</name>
<dbReference type="Pfam" id="PF16213">
    <property type="entry name" value="DCB"/>
    <property type="match status" value="1"/>
</dbReference>
<dbReference type="GO" id="GO:0005085">
    <property type="term" value="F:guanyl-nucleotide exchange factor activity"/>
    <property type="evidence" value="ECO:0007669"/>
    <property type="project" value="InterPro"/>
</dbReference>
<dbReference type="InterPro" id="IPR016024">
    <property type="entry name" value="ARM-type_fold"/>
</dbReference>
<dbReference type="Pfam" id="PF01369">
    <property type="entry name" value="Sec7"/>
    <property type="match status" value="1"/>
</dbReference>
<organism evidence="7 8">
    <name type="scientific">Polyplax serrata</name>
    <name type="common">Common mouse louse</name>
    <dbReference type="NCBI Taxonomy" id="468196"/>
    <lineage>
        <taxon>Eukaryota</taxon>
        <taxon>Metazoa</taxon>
        <taxon>Ecdysozoa</taxon>
        <taxon>Arthropoda</taxon>
        <taxon>Hexapoda</taxon>
        <taxon>Insecta</taxon>
        <taxon>Pterygota</taxon>
        <taxon>Neoptera</taxon>
        <taxon>Paraneoptera</taxon>
        <taxon>Psocodea</taxon>
        <taxon>Troctomorpha</taxon>
        <taxon>Phthiraptera</taxon>
        <taxon>Anoplura</taxon>
        <taxon>Polyplacidae</taxon>
        <taxon>Polyplax</taxon>
    </lineage>
</organism>
<keyword evidence="3" id="KW-0963">Cytoplasm</keyword>
<dbReference type="InterPro" id="IPR000904">
    <property type="entry name" value="Sec7_dom"/>
</dbReference>
<dbReference type="SMART" id="SM00222">
    <property type="entry name" value="Sec7"/>
    <property type="match status" value="1"/>
</dbReference>
<dbReference type="EMBL" id="JAWJWE010000011">
    <property type="protein sequence ID" value="KAK6630448.1"/>
    <property type="molecule type" value="Genomic_DNA"/>
</dbReference>
<dbReference type="InterPro" id="IPR035999">
    <property type="entry name" value="Sec7_dom_sf"/>
</dbReference>
<dbReference type="InterPro" id="IPR015403">
    <property type="entry name" value="Mon2/Sec7/BIG1-like_HDS"/>
</dbReference>
<sequence>MEDLFTQIASISSNFPHIEKAARDAVGIQQGLIRDPPHELREKCLFVIQLCFESRRSKFAALAVAGLQKIIRDDRFHSNIEPNDDSKWLPLQLLHASTSFMQLSDDIQVEILKILLSIACSKKWNINGRTLICILSLCSEAFESANVRIRSAAQAAASQTVHTFCLALEENFKEDDSLANFNEIIPVLQFICSKIDEAESSSHCENGVVFLLECLLTLFSSLPESVSKNSYLKTFFWQKLCPVLISVLGTPKVDKNITTRSSTVEKEHGRGSGGLNSAPSFGSFHAKTIYSINTELVRIFGRTASLRPVLESMFHRVLLYPPPEHRIYALRSLTELLRNPNRLKDISSPMIVNDETLAASDMSLFRLIMDSVEESSKSRHSVAETSVMCCFELLKGIEELCLGHCLTSKEAEIITESYPTLVDCNYGGPKTYESTTRLPQPYRDRLEEEQKNMNVKVNKEKETYQISREVESDSSGETEEEDDEEDDKKMNAVDVNEVPLIMEFGEDRIGLGDSDRQRARHFVDALRELLPVLMPMRSSIQVDQALKCFASQYCREMRSISGEIKAENIYVVVYSTLLLDMRLFQTDYYLRPNKFISITEDDFVTKMKDTCKVSYLSCSWLKELYQVIVTSSILQANGFLPTNNNSQPHALINLLTDVEGPGSYQSGSQMLWECRRLEKPNQQFDDGAEREGGLRLGRQILTCCWDSVLKVLAMPLSQRHLESGREKLPQINFLKNENHCKQIKQLVTISINGLQILTRLCNNLGLQDRSGSILDLLASASCINYAEKKTHLSSLHSNHEETITLMPSNCLSLELILGSGLELGSHCPDCWPHVFRCCIFVKNLEHKYFSKSENRILGTTTKLIRKEEYCKTSKKNNFTLHKQSQPAEDNCVDLYNFLCSHEISQTVSELVSEVNQRSANALNPLEKGKIICILSQQVDRLFEDAALKLNLKSLESFSTALCFCSHEQLFPNVPKPVIPPKNYWWQRLGKTKKSADNTLFLDSIGEILLKSVRSGRPLFHIMRIWSIVVPHLMEASCHKDLTVSRKAVKHLHDAINAALSEHSDLPYFHITEALFKPFENLLCLELCEPDIQDQIVGCVCEFVEANFREIRSGWRPLFGALRAVSTNINTLLDVFRVFLETDNVLVFSYAAVDYIMCLHKHLRAQSTCNSNTEVGFEILKYLKRCQSILSSVNKMPQCVTFQSADHIQVSDGLLVDPVVGDVAILNFDNVPEDLKVESTTDNSLMYCPSLQCEPSLDSIDRPGGVLKVWFLLLEGMHSAAISANSAFQSFLLDTLYNDLGKLIDDPGAVFGLIVFNRLTLPMTQSWLRQLSKIEEADFFGLKQSIGLLSDLVVQYFTRLHSKERCENLLNLLLRQVLVLLSECCIHPIPAVVRIGPSCLRHIITSIGSIFTSEQWNYTTIALHRTCYVTTAFLRQLMVPFSRDSQYYYGDSGQEEIIRIPMKSLVVTLQAHQSTLQVIAELLLQGTAYCVPGLVNVLNKSSNILFCVKKENDSFLRMPGSMEYLNAKDFKRLLYCLDFSYHCALAFDSRPGLKFLIQKVAGLEQAANLYRQACTAWSIKLVSLFEYCLMAKRRNLTIETIRTQTMKCNVADSMTDVTFFIHEFQCTLNEMCRTYVDIVVNNYERRDKREEKSNEPLLVRLTSQNDYDLPAAEDDNLSISKNQEKSPKPFRLSDFANQWESDNAEESDISNHENVEVKRVQNTDTSDWLRTNGQIREQDVELHGLDDDISMTNVLMEYRKKKSNYSKSGHTSKSSKKLPVPPEIEQQRRNSFLKDGEALCRVWTEMLGCVFQLLKQVSDEEFQMLLPSDLMDIRFLMDHATDPILKQVVAAFFQRVDAFRLEM</sequence>
<dbReference type="Pfam" id="PF09324">
    <property type="entry name" value="Sec7-like_HDS"/>
    <property type="match status" value="1"/>
</dbReference>
<evidence type="ECO:0000259" key="6">
    <source>
        <dbReference type="PROSITE" id="PS50190"/>
    </source>
</evidence>
<dbReference type="InterPro" id="IPR023394">
    <property type="entry name" value="Sec7_C_sf"/>
</dbReference>
<keyword evidence="4" id="KW-0472">Membrane</keyword>
<gene>
    <name evidence="7" type="ORF">RUM43_014793</name>
</gene>
<comment type="caution">
    <text evidence="7">The sequence shown here is derived from an EMBL/GenBank/DDBJ whole genome shotgun (WGS) entry which is preliminary data.</text>
</comment>
<evidence type="ECO:0000313" key="8">
    <source>
        <dbReference type="Proteomes" id="UP001372834"/>
    </source>
</evidence>
<proteinExistence type="predicted"/>
<dbReference type="SUPFAM" id="SSF48425">
    <property type="entry name" value="Sec7 domain"/>
    <property type="match status" value="1"/>
</dbReference>
<protein>
    <recommendedName>
        <fullName evidence="6">SEC7 domain-containing protein</fullName>
    </recommendedName>
</protein>
<evidence type="ECO:0000256" key="1">
    <source>
        <dbReference type="ARBA" id="ARBA00004370"/>
    </source>
</evidence>
<evidence type="ECO:0000256" key="5">
    <source>
        <dbReference type="SAM" id="MobiDB-lite"/>
    </source>
</evidence>